<keyword evidence="2" id="KW-1134">Transmembrane beta strand</keyword>
<feature type="chain" id="PRO_5008445647" evidence="2">
    <location>
        <begin position="20"/>
        <end position="479"/>
    </location>
</feature>
<keyword evidence="2" id="KW-0564">Palmitate</keyword>
<evidence type="ECO:0000256" key="2">
    <source>
        <dbReference type="RuleBase" id="RU362097"/>
    </source>
</evidence>
<keyword evidence="2" id="KW-0472">Membrane</keyword>
<dbReference type="GO" id="GO:0005886">
    <property type="term" value="C:plasma membrane"/>
    <property type="evidence" value="ECO:0007669"/>
    <property type="project" value="UniProtKB-SubCell"/>
</dbReference>
<keyword evidence="2" id="KW-0812">Transmembrane</keyword>
<feature type="signal peptide" evidence="2">
    <location>
        <begin position="1"/>
        <end position="19"/>
    </location>
</feature>
<dbReference type="GO" id="GO:0015562">
    <property type="term" value="F:efflux transmembrane transporter activity"/>
    <property type="evidence" value="ECO:0007669"/>
    <property type="project" value="InterPro"/>
</dbReference>
<evidence type="ECO:0000256" key="1">
    <source>
        <dbReference type="ARBA" id="ARBA00007613"/>
    </source>
</evidence>
<organism evidence="3 4">
    <name type="scientific">Candidatus Accumulibacter aalborgensis</name>
    <dbReference type="NCBI Taxonomy" id="1860102"/>
    <lineage>
        <taxon>Bacteria</taxon>
        <taxon>Pseudomonadati</taxon>
        <taxon>Pseudomonadota</taxon>
        <taxon>Betaproteobacteria</taxon>
        <taxon>Candidatus Accumulibacter</taxon>
    </lineage>
</organism>
<dbReference type="STRING" id="1860102.ACCAA_1380004"/>
<dbReference type="PANTHER" id="PTHR30203:SF33">
    <property type="entry name" value="BLR4455 PROTEIN"/>
    <property type="match status" value="1"/>
</dbReference>
<dbReference type="PROSITE" id="PS51257">
    <property type="entry name" value="PROKAR_LIPOPROTEIN"/>
    <property type="match status" value="1"/>
</dbReference>
<comment type="subcellular location">
    <subcellularLocation>
        <location evidence="2">Cell membrane</location>
        <topology evidence="2">Lipid-anchor</topology>
    </subcellularLocation>
</comment>
<keyword evidence="4" id="KW-1185">Reference proteome</keyword>
<name>A0A1A8XIA7_9PROT</name>
<dbReference type="InterPro" id="IPR003423">
    <property type="entry name" value="OMP_efflux"/>
</dbReference>
<dbReference type="Pfam" id="PF02321">
    <property type="entry name" value="OEP"/>
    <property type="match status" value="2"/>
</dbReference>
<evidence type="ECO:0000313" key="3">
    <source>
        <dbReference type="EMBL" id="SBT04426.1"/>
    </source>
</evidence>
<dbReference type="InterPro" id="IPR010131">
    <property type="entry name" value="MdtP/NodT-like"/>
</dbReference>
<reference evidence="3 4" key="1">
    <citation type="submission" date="2016-06" db="EMBL/GenBank/DDBJ databases">
        <authorList>
            <person name="Kjaerup R.B."/>
            <person name="Dalgaard T.S."/>
            <person name="Juul-Madsen H.R."/>
        </authorList>
    </citation>
    <scope>NUCLEOTIDE SEQUENCE [LARGE SCALE GENOMIC DNA]</scope>
    <source>
        <strain evidence="3">3</strain>
    </source>
</reference>
<dbReference type="NCBIfam" id="TIGR01845">
    <property type="entry name" value="outer_NodT"/>
    <property type="match status" value="1"/>
</dbReference>
<accession>A0A1A8XIA7</accession>
<dbReference type="SUPFAM" id="SSF56954">
    <property type="entry name" value="Outer membrane efflux proteins (OEP)"/>
    <property type="match status" value="1"/>
</dbReference>
<evidence type="ECO:0000313" key="4">
    <source>
        <dbReference type="Proteomes" id="UP000199169"/>
    </source>
</evidence>
<gene>
    <name evidence="3" type="ORF">ACCAA_1380004</name>
</gene>
<dbReference type="Gene3D" id="1.20.1600.10">
    <property type="entry name" value="Outer membrane efflux proteins (OEP)"/>
    <property type="match status" value="1"/>
</dbReference>
<comment type="similarity">
    <text evidence="1 2">Belongs to the outer membrane factor (OMF) (TC 1.B.17) family.</text>
</comment>
<proteinExistence type="inferred from homology"/>
<sequence length="479" mass="52484">MRKPLRVTLLALLTSACMVGPDYVRPPVDTPTAWRLSEKDARDLANTLWWEQLGDPVLNDLVSTALHENKDLMIAAARVDQFAGNYGIVRSGLFPQLSAGADARRQRDISAVVIGAGGSEIYNSYNAVLNASWEIDIWGRIRRQTEAARAQLLASEEGRRGVILSLVGSVAGAYINLRDLDRQLEIARATATSRGESYDIFKLRFEGGIISVLELSQNKSQYEEALATIPPLEKAIAQQENGLSVLLGRNPGPIPRGKDIDHLTLPAIPAGLPSDLLERRPDIRRTEQDLIAANALIGAARAAYFPTISLTGLFGYASTSLSNLFSSQNKVWSYGAPITLPLFTAGAIAGQVQAAEAGQQQALFGYQKAIQEAFREVNDSLVSQDRTREQLKAQRRQVEALQQYAATARLRYDNGYTSYIEVLDAERSLFNVQLQYTQTQQVEFQSMINLYLAMGGGWVSEAEKVADAALVKSDPGLVQ</sequence>
<dbReference type="Gene3D" id="2.20.200.10">
    <property type="entry name" value="Outer membrane efflux proteins (OEP)"/>
    <property type="match status" value="1"/>
</dbReference>
<dbReference type="PANTHER" id="PTHR30203">
    <property type="entry name" value="OUTER MEMBRANE CATION EFFLUX PROTEIN"/>
    <property type="match status" value="1"/>
</dbReference>
<dbReference type="RefSeq" id="WP_186406014.1">
    <property type="nucleotide sequence ID" value="NZ_FLQX01000044.1"/>
</dbReference>
<keyword evidence="2 3" id="KW-0449">Lipoprotein</keyword>
<keyword evidence="2" id="KW-0732">Signal</keyword>
<dbReference type="EMBL" id="FLQX01000044">
    <property type="protein sequence ID" value="SBT04426.1"/>
    <property type="molecule type" value="Genomic_DNA"/>
</dbReference>
<dbReference type="AlphaFoldDB" id="A0A1A8XIA7"/>
<protein>
    <submittedName>
        <fullName evidence="3">RND efflux system, outer membrane lipoprotein, NodT family</fullName>
    </submittedName>
</protein>
<dbReference type="Proteomes" id="UP000199169">
    <property type="component" value="Unassembled WGS sequence"/>
</dbReference>